<sequence>MVRSASLGIRIEPSVKDALEAASKADRRSVAAYVEKLIIDDLKNKGFLKDE</sequence>
<evidence type="ECO:0000313" key="2">
    <source>
        <dbReference type="Proteomes" id="UP000500870"/>
    </source>
</evidence>
<dbReference type="AlphaFoldDB" id="A0A6H0ZN24"/>
<evidence type="ECO:0000313" key="1">
    <source>
        <dbReference type="EMBL" id="QIX21301.1"/>
    </source>
</evidence>
<accession>A0A6H0ZN24</accession>
<name>A0A6H0ZN24_9HYPH</name>
<dbReference type="InterPro" id="IPR013321">
    <property type="entry name" value="Arc_rbn_hlx_hlx"/>
</dbReference>
<dbReference type="InterPro" id="IPR010985">
    <property type="entry name" value="Ribbon_hlx_hlx"/>
</dbReference>
<dbReference type="SUPFAM" id="SSF47598">
    <property type="entry name" value="Ribbon-helix-helix"/>
    <property type="match status" value="1"/>
</dbReference>
<dbReference type="Gene3D" id="1.10.1220.10">
    <property type="entry name" value="Met repressor-like"/>
    <property type="match status" value="1"/>
</dbReference>
<dbReference type="EMBL" id="CP050898">
    <property type="protein sequence ID" value="QIX21301.1"/>
    <property type="molecule type" value="Genomic_DNA"/>
</dbReference>
<reference evidence="1 2" key="1">
    <citation type="submission" date="2020-04" db="EMBL/GenBank/DDBJ databases">
        <title>FDA dAtabase for Regulatory Grade micrObial Sequences (FDA-ARGOS): Supporting development and validation of Infectious Disease Dx tests.</title>
        <authorList>
            <person name="Sciortino C."/>
            <person name="Tallon L."/>
            <person name="Sadzewicz L."/>
            <person name="Vavikolanu K."/>
            <person name="Mehta A."/>
            <person name="Aluvathingal J."/>
            <person name="Nadendla S."/>
            <person name="Nandy P."/>
            <person name="Geyer C."/>
            <person name="Yan Y."/>
            <person name="Sichtig H."/>
        </authorList>
    </citation>
    <scope>NUCLEOTIDE SEQUENCE [LARGE SCALE GENOMIC DNA]</scope>
    <source>
        <strain evidence="1 2">FDAARGOS_633</strain>
    </source>
</reference>
<proteinExistence type="predicted"/>
<gene>
    <name evidence="1" type="ORF">FOB41_09215</name>
</gene>
<dbReference type="Proteomes" id="UP000500870">
    <property type="component" value="Chromosome 1"/>
</dbReference>
<dbReference type="RefSeq" id="WP_177319166.1">
    <property type="nucleotide sequence ID" value="NZ_CP050898.1"/>
</dbReference>
<dbReference type="GO" id="GO:0006355">
    <property type="term" value="P:regulation of DNA-templated transcription"/>
    <property type="evidence" value="ECO:0007669"/>
    <property type="project" value="InterPro"/>
</dbReference>
<organism evidence="1 2">
    <name type="scientific">Agrobacterium pusense</name>
    <dbReference type="NCBI Taxonomy" id="648995"/>
    <lineage>
        <taxon>Bacteria</taxon>
        <taxon>Pseudomonadati</taxon>
        <taxon>Pseudomonadota</taxon>
        <taxon>Alphaproteobacteria</taxon>
        <taxon>Hyphomicrobiales</taxon>
        <taxon>Rhizobiaceae</taxon>
        <taxon>Rhizobium/Agrobacterium group</taxon>
        <taxon>Agrobacterium</taxon>
    </lineage>
</organism>
<protein>
    <submittedName>
        <fullName evidence="1">Uncharacterized protein</fullName>
    </submittedName>
</protein>